<evidence type="ECO:0000256" key="8">
    <source>
        <dbReference type="ARBA" id="ARBA00022989"/>
    </source>
</evidence>
<dbReference type="EMBL" id="AP023359">
    <property type="protein sequence ID" value="BCJ63679.1"/>
    <property type="molecule type" value="Genomic_DNA"/>
</dbReference>
<keyword evidence="2" id="KW-1003">Cell membrane</keyword>
<evidence type="ECO:0000313" key="13">
    <source>
        <dbReference type="EMBL" id="BCJ63679.1"/>
    </source>
</evidence>
<feature type="transmembrane region" description="Helical" evidence="11">
    <location>
        <begin position="242"/>
        <end position="265"/>
    </location>
</feature>
<feature type="transmembrane region" description="Helical" evidence="11">
    <location>
        <begin position="697"/>
        <end position="720"/>
    </location>
</feature>
<keyword evidence="5" id="KW-0479">Metal-binding</keyword>
<proteinExistence type="predicted"/>
<dbReference type="GO" id="GO:0006508">
    <property type="term" value="P:proteolysis"/>
    <property type="evidence" value="ECO:0007669"/>
    <property type="project" value="UniProtKB-KW"/>
</dbReference>
<evidence type="ECO:0000256" key="9">
    <source>
        <dbReference type="ARBA" id="ARBA00023049"/>
    </source>
</evidence>
<evidence type="ECO:0000256" key="7">
    <source>
        <dbReference type="ARBA" id="ARBA00022833"/>
    </source>
</evidence>
<gene>
    <name evidence="13" type="ORF">Prubr_07000</name>
</gene>
<sequence length="772" mass="80919">MRFGLLIGAVLATGLLVLFTVELHLPGRVQTFQARLDECDAAFDAGVARLVAQRADQDPERRRAVQAELRRCLRPTLTAQLAFTGCALAVLAGATGVGYAAHPWWLIRRRRLARLSAATTPRLVADLDRLRRQAGLTRAPRWWVAPHRRTMGGQAFGLPGRRCVQLDAGLLLLRVTDPAAFRAVVLHELAHLRNRDVDMTYLTIAVWWAFLGVVVLPRVVLLMHPYLLIDPTGWTWRSATPVAAPVGALLVLGSLLALTCLVYLIRNSVLRERETHADAVAAAVDGPDSALPGVLARLPKPRSPLGRWGTHPAPRDRLRAVRDPSLPLVPRHWELVSAGLPAGVVTANLVLLAGIRIGLDPRLGVALLALLTGPWLAGLLALTVWRSAVADVLAGRPGRRVPLWLSGAPVLVGSYLAGMFLSAETLTSGLSLPGGGRAGSWLVAAVLLVVGVVLLGAWVDSTARAVLAAPRVPRRALPAVVATAAVVGGAALAVWLPASMVSSGFDLAGGAVPAPGGEIGWYATVAAWTAPSLGPAVEFVYNPLTLPASTVLWAVPALLLVRAGGLRTVRRAGVVGLLGGAAAAVSGAVLPVVGRLVLPADVRRVEADAGPSYAVVLDNSVVAVGSVAVAVVIAVVVLGRGPLRPASALLAGTVAMTVSLAAFYLVAGPVQCLTSVREAPSPWCFPVPSSAAVSQTAHWILVQGVILAVPLVLAAAVPALRRYRRADSPPVPALREPRGTVAAVVVLLVVAAWLTWAVLPAAYDMWLRPTFG</sequence>
<dbReference type="InterPro" id="IPR001915">
    <property type="entry name" value="Peptidase_M48"/>
</dbReference>
<feature type="transmembrane region" description="Helical" evidence="11">
    <location>
        <begin position="401"/>
        <end position="421"/>
    </location>
</feature>
<reference evidence="13" key="1">
    <citation type="submission" date="2020-08" db="EMBL/GenBank/DDBJ databases">
        <title>Whole genome shotgun sequence of Polymorphospora rubra NBRC 101157.</title>
        <authorList>
            <person name="Komaki H."/>
            <person name="Tamura T."/>
        </authorList>
    </citation>
    <scope>NUCLEOTIDE SEQUENCE</scope>
    <source>
        <strain evidence="13">NBRC 101157</strain>
    </source>
</reference>
<feature type="transmembrane region" description="Helical" evidence="11">
    <location>
        <begin position="441"/>
        <end position="459"/>
    </location>
</feature>
<feature type="transmembrane region" description="Helical" evidence="11">
    <location>
        <begin position="365"/>
        <end position="389"/>
    </location>
</feature>
<feature type="transmembrane region" description="Helical" evidence="11">
    <location>
        <begin position="741"/>
        <end position="763"/>
    </location>
</feature>
<keyword evidence="7" id="KW-0862">Zinc</keyword>
<evidence type="ECO:0000256" key="2">
    <source>
        <dbReference type="ARBA" id="ARBA00022475"/>
    </source>
</evidence>
<feature type="transmembrane region" description="Helical" evidence="11">
    <location>
        <begin position="646"/>
        <end position="667"/>
    </location>
</feature>
<dbReference type="PANTHER" id="PTHR43221:SF2">
    <property type="entry name" value="PROTEASE HTPX HOMOLOG"/>
    <property type="match status" value="1"/>
</dbReference>
<dbReference type="GO" id="GO:0046872">
    <property type="term" value="F:metal ion binding"/>
    <property type="evidence" value="ECO:0007669"/>
    <property type="project" value="UniProtKB-KW"/>
</dbReference>
<dbReference type="AlphaFoldDB" id="A0A810MUH4"/>
<keyword evidence="4 11" id="KW-0812">Transmembrane</keyword>
<keyword evidence="3" id="KW-0645">Protease</keyword>
<feature type="transmembrane region" description="Helical" evidence="11">
    <location>
        <begin position="201"/>
        <end position="222"/>
    </location>
</feature>
<dbReference type="RefSeq" id="WP_212821552.1">
    <property type="nucleotide sequence ID" value="NZ_AP023359.1"/>
</dbReference>
<keyword evidence="14" id="KW-1185">Reference proteome</keyword>
<evidence type="ECO:0000313" key="14">
    <source>
        <dbReference type="Proteomes" id="UP000680866"/>
    </source>
</evidence>
<feature type="transmembrane region" description="Helical" evidence="11">
    <location>
        <begin position="539"/>
        <end position="561"/>
    </location>
</feature>
<dbReference type="InterPro" id="IPR050083">
    <property type="entry name" value="HtpX_protease"/>
</dbReference>
<dbReference type="KEGG" id="pry:Prubr_07000"/>
<protein>
    <recommendedName>
        <fullName evidence="12">Peptidase M48 domain-containing protein</fullName>
    </recommendedName>
</protein>
<evidence type="ECO:0000256" key="5">
    <source>
        <dbReference type="ARBA" id="ARBA00022723"/>
    </source>
</evidence>
<dbReference type="Pfam" id="PF01435">
    <property type="entry name" value="Peptidase_M48"/>
    <property type="match status" value="1"/>
</dbReference>
<feature type="transmembrane region" description="Helical" evidence="11">
    <location>
        <begin position="81"/>
        <end position="101"/>
    </location>
</feature>
<keyword evidence="10 11" id="KW-0472">Membrane</keyword>
<evidence type="ECO:0000256" key="11">
    <source>
        <dbReference type="SAM" id="Phobius"/>
    </source>
</evidence>
<feature type="domain" description="Peptidase M48" evidence="12">
    <location>
        <begin position="120"/>
        <end position="323"/>
    </location>
</feature>
<feature type="transmembrane region" description="Helical" evidence="11">
    <location>
        <begin position="573"/>
        <end position="593"/>
    </location>
</feature>
<evidence type="ECO:0000256" key="3">
    <source>
        <dbReference type="ARBA" id="ARBA00022670"/>
    </source>
</evidence>
<evidence type="ECO:0000256" key="4">
    <source>
        <dbReference type="ARBA" id="ARBA00022692"/>
    </source>
</evidence>
<accession>A0A810MUH4</accession>
<keyword evidence="9" id="KW-0482">Metalloprotease</keyword>
<feature type="transmembrane region" description="Helical" evidence="11">
    <location>
        <begin position="479"/>
        <end position="498"/>
    </location>
</feature>
<keyword evidence="8 11" id="KW-1133">Transmembrane helix</keyword>
<evidence type="ECO:0000259" key="12">
    <source>
        <dbReference type="Pfam" id="PF01435"/>
    </source>
</evidence>
<evidence type="ECO:0000256" key="1">
    <source>
        <dbReference type="ARBA" id="ARBA00001947"/>
    </source>
</evidence>
<keyword evidence="6" id="KW-0378">Hydrolase</keyword>
<feature type="transmembrane region" description="Helical" evidence="11">
    <location>
        <begin position="613"/>
        <end position="639"/>
    </location>
</feature>
<evidence type="ECO:0000256" key="10">
    <source>
        <dbReference type="ARBA" id="ARBA00023136"/>
    </source>
</evidence>
<dbReference type="Gene3D" id="3.30.2010.10">
    <property type="entry name" value="Metalloproteases ('zincins'), catalytic domain"/>
    <property type="match status" value="1"/>
</dbReference>
<dbReference type="PANTHER" id="PTHR43221">
    <property type="entry name" value="PROTEASE HTPX"/>
    <property type="match status" value="1"/>
</dbReference>
<dbReference type="GO" id="GO:0004222">
    <property type="term" value="F:metalloendopeptidase activity"/>
    <property type="evidence" value="ECO:0007669"/>
    <property type="project" value="InterPro"/>
</dbReference>
<feature type="transmembrane region" description="Helical" evidence="11">
    <location>
        <begin position="335"/>
        <end position="359"/>
    </location>
</feature>
<organism evidence="13 14">
    <name type="scientific">Polymorphospora rubra</name>
    <dbReference type="NCBI Taxonomy" id="338584"/>
    <lineage>
        <taxon>Bacteria</taxon>
        <taxon>Bacillati</taxon>
        <taxon>Actinomycetota</taxon>
        <taxon>Actinomycetes</taxon>
        <taxon>Micromonosporales</taxon>
        <taxon>Micromonosporaceae</taxon>
        <taxon>Polymorphospora</taxon>
    </lineage>
</organism>
<name>A0A810MUH4_9ACTN</name>
<comment type="cofactor">
    <cofactor evidence="1">
        <name>Zn(2+)</name>
        <dbReference type="ChEBI" id="CHEBI:29105"/>
    </cofactor>
</comment>
<evidence type="ECO:0000256" key="6">
    <source>
        <dbReference type="ARBA" id="ARBA00022801"/>
    </source>
</evidence>
<dbReference type="Proteomes" id="UP000680866">
    <property type="component" value="Chromosome"/>
</dbReference>